<dbReference type="InterPro" id="IPR010960">
    <property type="entry name" value="Flavocytochrome_c"/>
</dbReference>
<keyword evidence="9" id="KW-1185">Reference proteome</keyword>
<gene>
    <name evidence="8" type="ORF">B4923_15205</name>
</gene>
<name>A0A2U1TN92_9GAMM</name>
<evidence type="ECO:0000313" key="8">
    <source>
        <dbReference type="EMBL" id="PWC10861.1"/>
    </source>
</evidence>
<organism evidence="8 9">
    <name type="scientific">Brenneria roseae subsp. americana</name>
    <dbReference type="NCBI Taxonomy" id="1508507"/>
    <lineage>
        <taxon>Bacteria</taxon>
        <taxon>Pseudomonadati</taxon>
        <taxon>Pseudomonadota</taxon>
        <taxon>Gammaproteobacteria</taxon>
        <taxon>Enterobacterales</taxon>
        <taxon>Pectobacteriaceae</taxon>
        <taxon>Brenneria</taxon>
    </lineage>
</organism>
<evidence type="ECO:0000256" key="4">
    <source>
        <dbReference type="ARBA" id="ARBA00022827"/>
    </source>
</evidence>
<feature type="domain" description="FAD-dependent oxidoreductase 2 FAD-binding" evidence="7">
    <location>
        <begin position="53"/>
        <end position="489"/>
    </location>
</feature>
<evidence type="ECO:0000259" key="7">
    <source>
        <dbReference type="Pfam" id="PF00890"/>
    </source>
</evidence>
<keyword evidence="5 6" id="KW-0560">Oxidoreductase</keyword>
<comment type="similarity">
    <text evidence="6">Belongs to the FAD-dependent oxidoreductase 2 family. FRD/SDH subfamily.</text>
</comment>
<evidence type="ECO:0000256" key="2">
    <source>
        <dbReference type="ARBA" id="ARBA00022630"/>
    </source>
</evidence>
<dbReference type="EMBL" id="QDKJ01000012">
    <property type="protein sequence ID" value="PWC10861.1"/>
    <property type="molecule type" value="Genomic_DNA"/>
</dbReference>
<keyword evidence="2 6" id="KW-0285">Flavoprotein</keyword>
<dbReference type="Gene3D" id="3.50.50.60">
    <property type="entry name" value="FAD/NAD(P)-binding domain"/>
    <property type="match status" value="1"/>
</dbReference>
<dbReference type="NCBIfam" id="TIGR01409">
    <property type="entry name" value="TAT_signal_seq"/>
    <property type="match status" value="1"/>
</dbReference>
<dbReference type="GO" id="GO:0010181">
    <property type="term" value="F:FMN binding"/>
    <property type="evidence" value="ECO:0007669"/>
    <property type="project" value="InterPro"/>
</dbReference>
<reference evidence="8 9" key="1">
    <citation type="submission" date="2018-04" db="EMBL/GenBank/DDBJ databases">
        <title>Brenneria corticis sp.nov.</title>
        <authorList>
            <person name="Li Y."/>
        </authorList>
    </citation>
    <scope>NUCLEOTIDE SEQUENCE [LARGE SCALE GENOMIC DNA]</scope>
    <source>
        <strain evidence="8 9">LMG 27715</strain>
    </source>
</reference>
<protein>
    <submittedName>
        <fullName evidence="8">Flavocytochrome c</fullName>
    </submittedName>
</protein>
<dbReference type="PANTHER" id="PTHR43400:SF7">
    <property type="entry name" value="FAD-DEPENDENT OXIDOREDUCTASE 2 FAD BINDING DOMAIN-CONTAINING PROTEIN"/>
    <property type="match status" value="1"/>
</dbReference>
<evidence type="ECO:0000256" key="1">
    <source>
        <dbReference type="ARBA" id="ARBA00001974"/>
    </source>
</evidence>
<dbReference type="Gene3D" id="3.90.700.10">
    <property type="entry name" value="Succinate dehydrogenase/fumarate reductase flavoprotein, catalytic domain"/>
    <property type="match status" value="1"/>
</dbReference>
<evidence type="ECO:0000256" key="6">
    <source>
        <dbReference type="RuleBase" id="RU366062"/>
    </source>
</evidence>
<dbReference type="RefSeq" id="WP_109055216.1">
    <property type="nucleotide sequence ID" value="NZ_QDKJ01000012.1"/>
</dbReference>
<dbReference type="PANTHER" id="PTHR43400">
    <property type="entry name" value="FUMARATE REDUCTASE"/>
    <property type="match status" value="1"/>
</dbReference>
<keyword evidence="4 6" id="KW-0274">FAD</keyword>
<evidence type="ECO:0000313" key="9">
    <source>
        <dbReference type="Proteomes" id="UP000245138"/>
    </source>
</evidence>
<evidence type="ECO:0000256" key="3">
    <source>
        <dbReference type="ARBA" id="ARBA00022729"/>
    </source>
</evidence>
<sequence length="509" mass="54831">MSNKPVNDQQSRRQFLKSTGMVVGALGGMALSQPAQAVPTPSPVPQKWDTTVDVLIIGTGFAGLAAAIEARNAQAEVLIIDKMPLLGGNSVLNGGDLAAAGSKMQKEAGIDDSPELMYQDMLKAGNGLNYPELARTVAEHSVEALEWAQSIGAQFNVVNYHGGHSVKRAHQLVQRSGSGLIVKQQQKAKELGAVIEQRAKLLRLIVEPDGRVIGAEIRRGYRFPDENSGEIVYIRARKGVVLASGGFSQGVALRQMYDPRLTESFTSTNHPGATGEAIMAACMIGALDTQMDWIQLGPWTSPDEKGFGYVPQFVERVVGYGLMVDPATGKRFFKETGNRKERADAIIQLGHPAIIIADKTNTDNMVDPGQREGALKNGSLKPYNTLEELAKAYEMPVDAFVAQVKRWNEFVSQRNDADLDCMIFQDAVPNVTPPFYAARLWPRVHHTMGGLAINKDAQVIGFDLKPIPGLYAAGETVGGVHGAVRLGSVAMTDCIVFGRIAGKNAALTV</sequence>
<dbReference type="Pfam" id="PF00890">
    <property type="entry name" value="FAD_binding_2"/>
    <property type="match status" value="1"/>
</dbReference>
<keyword evidence="3 6" id="KW-0732">Signal</keyword>
<dbReference type="Proteomes" id="UP000245138">
    <property type="component" value="Unassembled WGS sequence"/>
</dbReference>
<feature type="signal peptide" evidence="6">
    <location>
        <begin position="1"/>
        <end position="37"/>
    </location>
</feature>
<feature type="chain" id="PRO_5022257721" evidence="6">
    <location>
        <begin position="38"/>
        <end position="509"/>
    </location>
</feature>
<dbReference type="OrthoDB" id="8523426at2"/>
<dbReference type="SUPFAM" id="SSF51905">
    <property type="entry name" value="FAD/NAD(P)-binding domain"/>
    <property type="match status" value="1"/>
</dbReference>
<comment type="cofactor">
    <cofactor evidence="1">
        <name>FAD</name>
        <dbReference type="ChEBI" id="CHEBI:57692"/>
    </cofactor>
</comment>
<dbReference type="NCBIfam" id="TIGR01813">
    <property type="entry name" value="flavo_cyto_c"/>
    <property type="match status" value="1"/>
</dbReference>
<dbReference type="InterPro" id="IPR036188">
    <property type="entry name" value="FAD/NAD-bd_sf"/>
</dbReference>
<dbReference type="AlphaFoldDB" id="A0A2U1TN92"/>
<dbReference type="InterPro" id="IPR006311">
    <property type="entry name" value="TAT_signal"/>
</dbReference>
<accession>A0A2U1TN92</accession>
<dbReference type="InterPro" id="IPR050315">
    <property type="entry name" value="FAD-oxidoreductase_2"/>
</dbReference>
<proteinExistence type="inferred from homology"/>
<dbReference type="InterPro" id="IPR019546">
    <property type="entry name" value="TAT_signal_bac_arc"/>
</dbReference>
<dbReference type="SUPFAM" id="SSF56425">
    <property type="entry name" value="Succinate dehydrogenase/fumarate reductase flavoprotein, catalytic domain"/>
    <property type="match status" value="1"/>
</dbReference>
<dbReference type="PROSITE" id="PS51318">
    <property type="entry name" value="TAT"/>
    <property type="match status" value="1"/>
</dbReference>
<dbReference type="GO" id="GO:0016491">
    <property type="term" value="F:oxidoreductase activity"/>
    <property type="evidence" value="ECO:0007669"/>
    <property type="project" value="UniProtKB-KW"/>
</dbReference>
<dbReference type="InterPro" id="IPR003953">
    <property type="entry name" value="FAD-dep_OxRdtase_2_FAD-bd"/>
</dbReference>
<dbReference type="InterPro" id="IPR027477">
    <property type="entry name" value="Succ_DH/fumarate_Rdtase_cat_sf"/>
</dbReference>
<evidence type="ECO:0000256" key="5">
    <source>
        <dbReference type="ARBA" id="ARBA00023002"/>
    </source>
</evidence>
<comment type="caution">
    <text evidence="8">The sequence shown here is derived from an EMBL/GenBank/DDBJ whole genome shotgun (WGS) entry which is preliminary data.</text>
</comment>